<accession>G8C3V0</accession>
<proteinExistence type="predicted"/>
<reference evidence="1" key="2">
    <citation type="submission" date="2011-11" db="EMBL/GenBank/DDBJ databases">
        <authorList>
            <person name="Barker E."/>
        </authorList>
    </citation>
    <scope>NUCLEOTIDE SEQUENCE</scope>
    <source>
        <strain evidence="1">Birmingham 1</strain>
    </source>
</reference>
<dbReference type="AlphaFoldDB" id="G8C3V0"/>
<evidence type="ECO:0000313" key="1">
    <source>
        <dbReference type="EMBL" id="CCE66998.1"/>
    </source>
</evidence>
<dbReference type="PATRIC" id="fig|1116213.3.peg.521"/>
<dbReference type="RefSeq" id="WP_015511863.1">
    <property type="nucleotide sequence ID" value="NC_021007.1"/>
</dbReference>
<protein>
    <submittedName>
        <fullName evidence="1">Uncharacterized protein</fullName>
    </submittedName>
</protein>
<gene>
    <name evidence="1" type="ORF">MHM_04800</name>
</gene>
<organism evidence="1">
    <name type="scientific">Candidatus Mycoplasma haematominutum 'Birmingham 1'</name>
    <dbReference type="NCBI Taxonomy" id="1116213"/>
    <lineage>
        <taxon>Bacteria</taxon>
        <taxon>Bacillati</taxon>
        <taxon>Mycoplasmatota</taxon>
        <taxon>Mollicutes</taxon>
        <taxon>Mycoplasmataceae</taxon>
        <taxon>Mycoplasma</taxon>
    </lineage>
</organism>
<reference evidence="1" key="1">
    <citation type="submission" date="2011-11" db="EMBL/GenBank/DDBJ databases">
        <title>Complete genome sequence of Candidatus Mycoplasma haemominutum.</title>
        <authorList>
            <person name="Barker E.N."/>
            <person name="Darby A.C."/>
            <person name="Helps C.R."/>
            <person name="Peters I.R."/>
            <person name="Hughes M.A."/>
            <person name="Radford A.D."/>
            <person name="Novacco M."/>
            <person name="Boretti F."/>
            <person name="Hofmann-Lehmann R."/>
            <person name="Tasker S."/>
        </authorList>
    </citation>
    <scope>NUCLEOTIDE SEQUENCE</scope>
    <source>
        <strain evidence="1">Birmingham 1</strain>
    </source>
</reference>
<name>G8C3V0_9MOLU</name>
<dbReference type="KEGG" id="mhb:MHM_04800"/>
<dbReference type="HOGENOM" id="CLU_1281243_0_0_14"/>
<dbReference type="EMBL" id="HE613254">
    <property type="protein sequence ID" value="CCE66998.1"/>
    <property type="molecule type" value="Genomic_DNA"/>
</dbReference>
<sequence length="206" mass="23672">MIISLKTILGCISLFGGILSVAVPVSMNVRRDFQEDSSIGRDNSELSAAGELSAIDTAESDRLSFDQLWEKLETQYKISQAVENGEVVPLAWKEELRSILISDSDWVIEEQSWRECKSIEVDKGIFCGYLKLNFKNEEYKLKLELKNREWSVTVVKRVDNSVSYYRKSASQWIDKAPEVVDFDNLTTFLNQRDERWDELSEASIVK</sequence>